<evidence type="ECO:0000313" key="2">
    <source>
        <dbReference type="Proteomes" id="UP000753196"/>
    </source>
</evidence>
<dbReference type="AlphaFoldDB" id="A0A932R1L1"/>
<reference evidence="1" key="1">
    <citation type="submission" date="2020-07" db="EMBL/GenBank/DDBJ databases">
        <title>Huge and variable diversity of episymbiotic CPR bacteria and DPANN archaea in groundwater ecosystems.</title>
        <authorList>
            <person name="He C.Y."/>
            <person name="Keren R."/>
            <person name="Whittaker M."/>
            <person name="Farag I.F."/>
            <person name="Doudna J."/>
            <person name="Cate J.H.D."/>
            <person name="Banfield J.F."/>
        </authorList>
    </citation>
    <scope>NUCLEOTIDE SEQUENCE</scope>
    <source>
        <strain evidence="1">NC_groundwater_973_Pr1_S-0.2um_54_13</strain>
    </source>
</reference>
<dbReference type="Pfam" id="PF03692">
    <property type="entry name" value="CxxCxxCC"/>
    <property type="match status" value="1"/>
</dbReference>
<accession>A0A932R1L1</accession>
<organism evidence="1 2">
    <name type="scientific">Candidatus Sungiibacteriota bacterium</name>
    <dbReference type="NCBI Taxonomy" id="2750080"/>
    <lineage>
        <taxon>Bacteria</taxon>
        <taxon>Candidatus Sungiibacteriota</taxon>
    </lineage>
</organism>
<sequence>MSRDKFRETVSSGTGDKTEILFKTLADYQAQEYTASAVKPACGKHCSLCCHQLVDATPGEIGLIWRYLRNLPYAQKKKWRGRLQRAADAWNTYILQTPRLPSSTDLITTLKGISMDWRGTPCPFLEDNGACGIYEVRPLPCRTTTSPIRCGSPADVYDGMHARQCRYQSEQWAVELCVEECTSDDTLPVAFLIQFISKIKWREL</sequence>
<evidence type="ECO:0000313" key="1">
    <source>
        <dbReference type="EMBL" id="MBI3630966.1"/>
    </source>
</evidence>
<proteinExistence type="predicted"/>
<gene>
    <name evidence="1" type="ORF">HY221_01350</name>
</gene>
<dbReference type="Proteomes" id="UP000753196">
    <property type="component" value="Unassembled WGS sequence"/>
</dbReference>
<dbReference type="EMBL" id="JACQCR010000031">
    <property type="protein sequence ID" value="MBI3630966.1"/>
    <property type="molecule type" value="Genomic_DNA"/>
</dbReference>
<protein>
    <submittedName>
        <fullName evidence="1">YkgJ family cysteine cluster protein</fullName>
    </submittedName>
</protein>
<dbReference type="InterPro" id="IPR005358">
    <property type="entry name" value="Puta_zinc/iron-chelating_dom"/>
</dbReference>
<name>A0A932R1L1_9BACT</name>
<comment type="caution">
    <text evidence="1">The sequence shown here is derived from an EMBL/GenBank/DDBJ whole genome shotgun (WGS) entry which is preliminary data.</text>
</comment>